<dbReference type="Pfam" id="PF07679">
    <property type="entry name" value="I-set"/>
    <property type="match status" value="2"/>
</dbReference>
<keyword evidence="12" id="KW-1185">Reference proteome</keyword>
<feature type="signal peptide" evidence="9">
    <location>
        <begin position="1"/>
        <end position="20"/>
    </location>
</feature>
<sequence length="643" mass="69818">MNEIALTIAAAFLLLQAANCQTVQPSTEPIKAELGGIVVIPCDLMLTENETLFTVLWKHNEDDIATIGGNGQVYPHGQYGERAFVDVTTYTLTLNNLMLDDSGTYVCSGFGNTGSKSQSLQVDVLSSPQVSTRVNPYLDDGMGSGTATLAVCTATAASEPFTMNWLTDMGDVVVPDSFRADTPNEEFYSLIDSSLYLDIRPDAERDNGRKFVCSVQDAFGKMIESEAFLIVTAPTTTPQTTTIQASPMITSFPTNDGGQITMVMGNQRAFECAATGVPTPRVAWYRGDVEVPITEEKTGSSILTIDALSYDTMDSYKCIAENPEGKIQHIVEIIIEGEPIIPKTSATGNETEKIEINQEEVVTLNCKASANPFPTIVWTVEGVNNSELSIDEALKVTNTIVSSSVNISAKYFENEPKTVKCIAENGLGKTSRDFVVVKRIPTEANTAVIVGVVIAVLILVALLFICAFFVLSRRTKKTEVTAEDSSEKGCCGTGCFSAPCAQPVEAVATGNDEDPDQVKEVKEDGTSEEKQKLTEAEEKPASKEAEKEGKDQTPAEENTEDIEQAKEKKSGKKLKLPLPTQCCRGNKEELKEDESVDEEVENEENKEANGQTPQTENDKQRETDQDSGKGDTLEKQIEETAKE</sequence>
<evidence type="ECO:0000256" key="2">
    <source>
        <dbReference type="ARBA" id="ARBA00022729"/>
    </source>
</evidence>
<feature type="compositionally biased region" description="Basic and acidic residues" evidence="7">
    <location>
        <begin position="616"/>
        <end position="643"/>
    </location>
</feature>
<keyword evidence="4 8" id="KW-0472">Membrane</keyword>
<keyword evidence="6" id="KW-0325">Glycoprotein</keyword>
<evidence type="ECO:0000259" key="10">
    <source>
        <dbReference type="PROSITE" id="PS50835"/>
    </source>
</evidence>
<dbReference type="SUPFAM" id="SSF48726">
    <property type="entry name" value="Immunoglobulin"/>
    <property type="match status" value="3"/>
</dbReference>
<dbReference type="PANTHER" id="PTHR23277">
    <property type="entry name" value="NECTIN-RELATED"/>
    <property type="match status" value="1"/>
</dbReference>
<keyword evidence="8" id="KW-0812">Transmembrane</keyword>
<dbReference type="InterPro" id="IPR003599">
    <property type="entry name" value="Ig_sub"/>
</dbReference>
<dbReference type="OMA" id="IVWTVEG"/>
<dbReference type="Proteomes" id="UP000007875">
    <property type="component" value="Unassembled WGS sequence"/>
</dbReference>
<dbReference type="PROSITE" id="PS50835">
    <property type="entry name" value="IG_LIKE"/>
    <property type="match status" value="4"/>
</dbReference>
<dbReference type="InterPro" id="IPR003598">
    <property type="entry name" value="Ig_sub2"/>
</dbReference>
<organism evidence="11 12">
    <name type="scientific">Ciona savignyi</name>
    <name type="common">Pacific transparent sea squirt</name>
    <dbReference type="NCBI Taxonomy" id="51511"/>
    <lineage>
        <taxon>Eukaryota</taxon>
        <taxon>Metazoa</taxon>
        <taxon>Chordata</taxon>
        <taxon>Tunicata</taxon>
        <taxon>Ascidiacea</taxon>
        <taxon>Phlebobranchia</taxon>
        <taxon>Cionidae</taxon>
        <taxon>Ciona</taxon>
    </lineage>
</organism>
<dbReference type="InterPro" id="IPR013783">
    <property type="entry name" value="Ig-like_fold"/>
</dbReference>
<dbReference type="STRING" id="51511.ENSCSAVP00000003753"/>
<feature type="region of interest" description="Disordered" evidence="7">
    <location>
        <begin position="507"/>
        <end position="643"/>
    </location>
</feature>
<dbReference type="Pfam" id="PF07686">
    <property type="entry name" value="V-set"/>
    <property type="match status" value="1"/>
</dbReference>
<dbReference type="InterPro" id="IPR051427">
    <property type="entry name" value="Nectin/Nectin-like"/>
</dbReference>
<name>H2YEK5_CIOSA</name>
<feature type="domain" description="Ig-like" evidence="10">
    <location>
        <begin position="25"/>
        <end position="123"/>
    </location>
</feature>
<reference evidence="11" key="3">
    <citation type="submission" date="2025-09" db="UniProtKB">
        <authorList>
            <consortium name="Ensembl"/>
        </authorList>
    </citation>
    <scope>IDENTIFICATION</scope>
</reference>
<dbReference type="GO" id="GO:0016020">
    <property type="term" value="C:membrane"/>
    <property type="evidence" value="ECO:0007669"/>
    <property type="project" value="UniProtKB-SubCell"/>
</dbReference>
<proteinExistence type="predicted"/>
<keyword evidence="3" id="KW-0677">Repeat</keyword>
<keyword evidence="2 9" id="KW-0732">Signal</keyword>
<reference evidence="11" key="2">
    <citation type="submission" date="2025-08" db="UniProtKB">
        <authorList>
            <consortium name="Ensembl"/>
        </authorList>
    </citation>
    <scope>IDENTIFICATION</scope>
</reference>
<protein>
    <recommendedName>
        <fullName evidence="10">Ig-like domain-containing protein</fullName>
    </recommendedName>
</protein>
<dbReference type="SMART" id="SM00408">
    <property type="entry name" value="IGc2"/>
    <property type="match status" value="3"/>
</dbReference>
<evidence type="ECO:0000256" key="9">
    <source>
        <dbReference type="SAM" id="SignalP"/>
    </source>
</evidence>
<evidence type="ECO:0000256" key="1">
    <source>
        <dbReference type="ARBA" id="ARBA00004370"/>
    </source>
</evidence>
<feature type="domain" description="Ig-like" evidence="10">
    <location>
        <begin position="128"/>
        <end position="229"/>
    </location>
</feature>
<dbReference type="SMART" id="SM00409">
    <property type="entry name" value="IG"/>
    <property type="match status" value="3"/>
</dbReference>
<dbReference type="eggNOG" id="KOG3510">
    <property type="taxonomic scope" value="Eukaryota"/>
</dbReference>
<dbReference type="InterPro" id="IPR036179">
    <property type="entry name" value="Ig-like_dom_sf"/>
</dbReference>
<dbReference type="GO" id="GO:0007156">
    <property type="term" value="P:homophilic cell adhesion via plasma membrane adhesion molecules"/>
    <property type="evidence" value="ECO:0007669"/>
    <property type="project" value="TreeGrafter"/>
</dbReference>
<keyword evidence="8" id="KW-1133">Transmembrane helix</keyword>
<dbReference type="HOGENOM" id="CLU_427541_0_0_1"/>
<feature type="compositionally biased region" description="Basic and acidic residues" evidence="7">
    <location>
        <begin position="516"/>
        <end position="553"/>
    </location>
</feature>
<dbReference type="InterPro" id="IPR013098">
    <property type="entry name" value="Ig_I-set"/>
</dbReference>
<dbReference type="GO" id="GO:0007157">
    <property type="term" value="P:heterophilic cell-cell adhesion via plasma membrane cell adhesion molecules"/>
    <property type="evidence" value="ECO:0007669"/>
    <property type="project" value="TreeGrafter"/>
</dbReference>
<evidence type="ECO:0000256" key="7">
    <source>
        <dbReference type="SAM" id="MobiDB-lite"/>
    </source>
</evidence>
<feature type="domain" description="Ig-like" evidence="10">
    <location>
        <begin position="342"/>
        <end position="437"/>
    </location>
</feature>
<feature type="chain" id="PRO_5003578027" description="Ig-like domain-containing protein" evidence="9">
    <location>
        <begin position="21"/>
        <end position="643"/>
    </location>
</feature>
<feature type="domain" description="Ig-like" evidence="10">
    <location>
        <begin position="247"/>
        <end position="334"/>
    </location>
</feature>
<dbReference type="AlphaFoldDB" id="H2YEK5"/>
<dbReference type="InterPro" id="IPR007110">
    <property type="entry name" value="Ig-like_dom"/>
</dbReference>
<evidence type="ECO:0000256" key="5">
    <source>
        <dbReference type="ARBA" id="ARBA00023157"/>
    </source>
</evidence>
<dbReference type="Ensembl" id="ENSCSAVT00000003810.1">
    <property type="protein sequence ID" value="ENSCSAVP00000003753.1"/>
    <property type="gene ID" value="ENSCSAVG00000002225.1"/>
</dbReference>
<dbReference type="Gene3D" id="2.60.40.10">
    <property type="entry name" value="Immunoglobulins"/>
    <property type="match status" value="3"/>
</dbReference>
<feature type="transmembrane region" description="Helical" evidence="8">
    <location>
        <begin position="447"/>
        <end position="471"/>
    </location>
</feature>
<dbReference type="GO" id="GO:0005912">
    <property type="term" value="C:adherens junction"/>
    <property type="evidence" value="ECO:0007669"/>
    <property type="project" value="TreeGrafter"/>
</dbReference>
<reference evidence="12" key="1">
    <citation type="submission" date="2003-08" db="EMBL/GenBank/DDBJ databases">
        <authorList>
            <person name="Birren B."/>
            <person name="Nusbaum C."/>
            <person name="Abebe A."/>
            <person name="Abouelleil A."/>
            <person name="Adekoya E."/>
            <person name="Ait-zahra M."/>
            <person name="Allen N."/>
            <person name="Allen T."/>
            <person name="An P."/>
            <person name="Anderson M."/>
            <person name="Anderson S."/>
            <person name="Arachchi H."/>
            <person name="Armbruster J."/>
            <person name="Bachantsang P."/>
            <person name="Baldwin J."/>
            <person name="Barry A."/>
            <person name="Bayul T."/>
            <person name="Blitshsteyn B."/>
            <person name="Bloom T."/>
            <person name="Blye J."/>
            <person name="Boguslavskiy L."/>
            <person name="Borowsky M."/>
            <person name="Boukhgalter B."/>
            <person name="Brunache A."/>
            <person name="Butler J."/>
            <person name="Calixte N."/>
            <person name="Calvo S."/>
            <person name="Camarata J."/>
            <person name="Campo K."/>
            <person name="Chang J."/>
            <person name="Cheshatsang Y."/>
            <person name="Citroen M."/>
            <person name="Collymore A."/>
            <person name="Considine T."/>
            <person name="Cook A."/>
            <person name="Cooke P."/>
            <person name="Corum B."/>
            <person name="Cuomo C."/>
            <person name="David R."/>
            <person name="Dawoe T."/>
            <person name="Degray S."/>
            <person name="Dodge S."/>
            <person name="Dooley K."/>
            <person name="Dorje P."/>
            <person name="Dorjee K."/>
            <person name="Dorris L."/>
            <person name="Duffey N."/>
            <person name="Dupes A."/>
            <person name="Elkins T."/>
            <person name="Engels R."/>
            <person name="Erickson J."/>
            <person name="Farina A."/>
            <person name="Faro S."/>
            <person name="Ferreira P."/>
            <person name="Fischer H."/>
            <person name="Fitzgerald M."/>
            <person name="Foley K."/>
            <person name="Gage D."/>
            <person name="Galagan J."/>
            <person name="Gearin G."/>
            <person name="Gnerre S."/>
            <person name="Gnirke A."/>
            <person name="Goyette A."/>
            <person name="Graham J."/>
            <person name="Grandbois E."/>
            <person name="Gyaltsen K."/>
            <person name="Hafez N."/>
            <person name="Hagopian D."/>
            <person name="Hagos B."/>
            <person name="Hall J."/>
            <person name="Hatcher B."/>
            <person name="Heller A."/>
            <person name="Higgins H."/>
            <person name="Honan T."/>
            <person name="Horn A."/>
            <person name="Houde N."/>
            <person name="Hughes L."/>
            <person name="Hulme W."/>
            <person name="Husby E."/>
            <person name="Iliev I."/>
            <person name="Jaffe D."/>
            <person name="Jones C."/>
            <person name="Kamal M."/>
            <person name="Kamat A."/>
            <person name="Kamvysselis M."/>
            <person name="Karlsson E."/>
            <person name="Kells C."/>
            <person name="Kieu A."/>
            <person name="Kisner P."/>
            <person name="Kodira C."/>
            <person name="Kulbokas E."/>
            <person name="Labutti K."/>
            <person name="Lama D."/>
            <person name="Landers T."/>
            <person name="Leger J."/>
            <person name="Levine S."/>
            <person name="Lewis D."/>
            <person name="Lewis T."/>
            <person name="Lindblad-toh K."/>
            <person name="Liu X."/>
            <person name="Lokyitsang T."/>
            <person name="Lokyitsang Y."/>
            <person name="Lucien O."/>
            <person name="Lui A."/>
            <person name="Ma L.J."/>
            <person name="Mabbitt R."/>
            <person name="Macdonald J."/>
            <person name="Maclean C."/>
            <person name="Major J."/>
            <person name="Manning J."/>
            <person name="Marabella R."/>
            <person name="Maru K."/>
            <person name="Matthews C."/>
            <person name="Mauceli E."/>
            <person name="Mccarthy M."/>
            <person name="Mcdonough S."/>
            <person name="Mcghee T."/>
            <person name="Meldrim J."/>
            <person name="Meneus L."/>
            <person name="Mesirov J."/>
            <person name="Mihalev A."/>
            <person name="Mihova T."/>
            <person name="Mikkelsen T."/>
            <person name="Mlenga V."/>
            <person name="Moru K."/>
            <person name="Mozes J."/>
            <person name="Mulrain L."/>
            <person name="Munson G."/>
            <person name="Naylor J."/>
            <person name="Newes C."/>
            <person name="Nguyen C."/>
            <person name="Nguyen N."/>
            <person name="Nguyen T."/>
            <person name="Nicol R."/>
            <person name="Nielsen C."/>
            <person name="Nizzari M."/>
            <person name="Norbu C."/>
            <person name="Norbu N."/>
            <person name="O'donnell P."/>
            <person name="Okoawo O."/>
            <person name="O'leary S."/>
            <person name="Omotosho B."/>
            <person name="O'neill K."/>
            <person name="Osman S."/>
            <person name="Parker S."/>
            <person name="Perrin D."/>
            <person name="Phunkhang P."/>
            <person name="Piqani B."/>
            <person name="Purcell S."/>
            <person name="Rachupka T."/>
            <person name="Ramasamy U."/>
            <person name="Rameau R."/>
            <person name="Ray V."/>
            <person name="Raymond C."/>
            <person name="Retta R."/>
            <person name="Richardson S."/>
            <person name="Rise C."/>
            <person name="Rodriguez J."/>
            <person name="Rogers J."/>
            <person name="Rogov P."/>
            <person name="Rutman M."/>
            <person name="Schupbach R."/>
            <person name="Seaman C."/>
            <person name="Settipalli S."/>
            <person name="Sharpe T."/>
            <person name="Sheridan J."/>
            <person name="Sherpa N."/>
            <person name="Shi J."/>
            <person name="Smirnov S."/>
            <person name="Smith C."/>
            <person name="Sougnez C."/>
            <person name="Spencer B."/>
            <person name="Stalker J."/>
            <person name="Stange-thomann N."/>
            <person name="Stavropoulos S."/>
            <person name="Stetson K."/>
            <person name="Stone C."/>
            <person name="Stone S."/>
            <person name="Stubbs M."/>
            <person name="Talamas J."/>
            <person name="Tchuinga P."/>
            <person name="Tenzing P."/>
            <person name="Tesfaye S."/>
            <person name="Theodore J."/>
            <person name="Thoulutsang Y."/>
            <person name="Topham K."/>
            <person name="Towey S."/>
            <person name="Tsamla T."/>
            <person name="Tsomo N."/>
            <person name="Vallee D."/>
            <person name="Vassiliev H."/>
            <person name="Venkataraman V."/>
            <person name="Vinson J."/>
            <person name="Vo A."/>
            <person name="Wade C."/>
            <person name="Wang S."/>
            <person name="Wangchuk T."/>
            <person name="Wangdi T."/>
            <person name="Whittaker C."/>
            <person name="Wilkinson J."/>
            <person name="Wu Y."/>
            <person name="Wyman D."/>
            <person name="Yadav S."/>
            <person name="Yang S."/>
            <person name="Yang X."/>
            <person name="Yeager S."/>
            <person name="Yee E."/>
            <person name="Young G."/>
            <person name="Zainoun J."/>
            <person name="Zembeck L."/>
            <person name="Zimmer A."/>
            <person name="Zody M."/>
            <person name="Lander E."/>
        </authorList>
    </citation>
    <scope>NUCLEOTIDE SEQUENCE [LARGE SCALE GENOMIC DNA]</scope>
</reference>
<evidence type="ECO:0000256" key="8">
    <source>
        <dbReference type="SAM" id="Phobius"/>
    </source>
</evidence>
<accession>H2YEK5</accession>
<evidence type="ECO:0000256" key="6">
    <source>
        <dbReference type="ARBA" id="ARBA00023180"/>
    </source>
</evidence>
<evidence type="ECO:0000313" key="11">
    <source>
        <dbReference type="Ensembl" id="ENSCSAVP00000003753.1"/>
    </source>
</evidence>
<feature type="compositionally biased region" description="Acidic residues" evidence="7">
    <location>
        <begin position="591"/>
        <end position="604"/>
    </location>
</feature>
<dbReference type="PANTHER" id="PTHR23277:SF108">
    <property type="entry name" value="FASCICLIN-3"/>
    <property type="match status" value="1"/>
</dbReference>
<evidence type="ECO:0000313" key="12">
    <source>
        <dbReference type="Proteomes" id="UP000007875"/>
    </source>
</evidence>
<evidence type="ECO:0000256" key="3">
    <source>
        <dbReference type="ARBA" id="ARBA00022737"/>
    </source>
</evidence>
<dbReference type="InterPro" id="IPR013106">
    <property type="entry name" value="Ig_V-set"/>
</dbReference>
<dbReference type="InParanoid" id="H2YEK5"/>
<comment type="subcellular location">
    <subcellularLocation>
        <location evidence="1">Membrane</location>
    </subcellularLocation>
</comment>
<keyword evidence="5" id="KW-1015">Disulfide bond</keyword>
<evidence type="ECO:0000256" key="4">
    <source>
        <dbReference type="ARBA" id="ARBA00023136"/>
    </source>
</evidence>